<feature type="compositionally biased region" description="Basic and acidic residues" evidence="1">
    <location>
        <begin position="161"/>
        <end position="173"/>
    </location>
</feature>
<reference evidence="3" key="1">
    <citation type="submission" date="2022-12" db="EMBL/GenBank/DDBJ databases">
        <authorList>
            <person name="Petersen C."/>
        </authorList>
    </citation>
    <scope>NUCLEOTIDE SEQUENCE</scope>
    <source>
        <strain evidence="3">IBT 35675</strain>
    </source>
</reference>
<dbReference type="GO" id="GO:0006950">
    <property type="term" value="P:response to stress"/>
    <property type="evidence" value="ECO:0007669"/>
    <property type="project" value="UniProtKB-ARBA"/>
</dbReference>
<protein>
    <recommendedName>
        <fullName evidence="2">SprT-like domain-containing protein</fullName>
    </recommendedName>
</protein>
<dbReference type="InterPro" id="IPR006640">
    <property type="entry name" value="SprT-like_domain"/>
</dbReference>
<evidence type="ECO:0000313" key="3">
    <source>
        <dbReference type="EMBL" id="KAJ5363159.1"/>
    </source>
</evidence>
<reference evidence="3" key="2">
    <citation type="journal article" date="2023" name="IMA Fungus">
        <title>Comparative genomic study of the Penicillium genus elucidates a diverse pangenome and 15 lateral gene transfer events.</title>
        <authorList>
            <person name="Petersen C."/>
            <person name="Sorensen T."/>
            <person name="Nielsen M.R."/>
            <person name="Sondergaard T.E."/>
            <person name="Sorensen J.L."/>
            <person name="Fitzpatrick D.A."/>
            <person name="Frisvad J.C."/>
            <person name="Nielsen K.L."/>
        </authorList>
    </citation>
    <scope>NUCLEOTIDE SEQUENCE</scope>
    <source>
        <strain evidence="3">IBT 35675</strain>
    </source>
</reference>
<feature type="region of interest" description="Disordered" evidence="1">
    <location>
        <begin position="1"/>
        <end position="297"/>
    </location>
</feature>
<dbReference type="InterPro" id="IPR035240">
    <property type="entry name" value="SprT_Zn_ribbon"/>
</dbReference>
<comment type="caution">
    <text evidence="3">The sequence shown here is derived from an EMBL/GenBank/DDBJ whole genome shotgun (WGS) entry which is preliminary data.</text>
</comment>
<evidence type="ECO:0000313" key="4">
    <source>
        <dbReference type="Proteomes" id="UP001148299"/>
    </source>
</evidence>
<dbReference type="AlphaFoldDB" id="A0A9W9V0E9"/>
<proteinExistence type="predicted"/>
<dbReference type="Proteomes" id="UP001148299">
    <property type="component" value="Unassembled WGS sequence"/>
</dbReference>
<name>A0A9W9V0E9_PENBR</name>
<feature type="compositionally biased region" description="Polar residues" evidence="1">
    <location>
        <begin position="79"/>
        <end position="88"/>
    </location>
</feature>
<dbReference type="Pfam" id="PF10263">
    <property type="entry name" value="SprT-like"/>
    <property type="match status" value="1"/>
</dbReference>
<accession>A0A9W9V0E9</accession>
<sequence length="602" mass="67670">MARLNTANPLVYGTPHRGSKDTPCISNPDSQSPSNQPYPNTTKSPNKHDAPKPPNQNRRQLARSSTLFNILPDDESASESEIGNQPTGKQKRPRTLGIARVNSLLLPKTQRPRPTFMRTAGYDKENDVPENSTDEHRSPGLTSTRQPPTRRHASQTPSRSRAREMDRRQPMHEDQEEESDQQSLDDSLGSLDDFIVSDNEEPSSHEESDHETPDTEEEPTPPPSPVRSPRKRLMRGRRPPSETEPTTTTTTPPSRESERSKTPDNRSRAATPEELTTSPVLESKRESVGYEVKIPEYLNVSINPSHSRLRNSDDLIQHLEDLDLSSDEEDTPQPEASMPILDSEEDLSSSVPPGRKHSTPLTASTARAKDTPPTTIRAQKKAEAARKRELRAQVAEFNENKIGFAEEFLQHLDGIFDGRIASMTKDTGGIKLIWTKNFRNTAGRATVRSERVFTREGGVEDPGRRRYNATIELSEKVLDTEDKILCTLTHEYCHLLDILITENRGKGAAQHGVSFKQWGARCTQALKDHPVYGGRVEVTTKHTYEINHKYVWACVGLGCPFEVGRHSKSVDPVRHRCGRCRGYLKQIKPVPRAPPKTMLEKW</sequence>
<feature type="compositionally biased region" description="Basic and acidic residues" evidence="1">
    <location>
        <begin position="255"/>
        <end position="267"/>
    </location>
</feature>
<feature type="compositionally biased region" description="Low complexity" evidence="1">
    <location>
        <begin position="181"/>
        <end position="193"/>
    </location>
</feature>
<dbReference type="PANTHER" id="PTHR23099">
    <property type="entry name" value="TRANSCRIPTIONAL REGULATOR"/>
    <property type="match status" value="1"/>
</dbReference>
<dbReference type="Pfam" id="PF17283">
    <property type="entry name" value="Zn_ribbon_SprT"/>
    <property type="match status" value="1"/>
</dbReference>
<feature type="compositionally biased region" description="Basic and acidic residues" evidence="1">
    <location>
        <begin position="202"/>
        <end position="213"/>
    </location>
</feature>
<keyword evidence="4" id="KW-1185">Reference proteome</keyword>
<feature type="region of interest" description="Disordered" evidence="1">
    <location>
        <begin position="324"/>
        <end position="377"/>
    </location>
</feature>
<evidence type="ECO:0000256" key="1">
    <source>
        <dbReference type="SAM" id="MobiDB-lite"/>
    </source>
</evidence>
<evidence type="ECO:0000259" key="2">
    <source>
        <dbReference type="SMART" id="SM00731"/>
    </source>
</evidence>
<feature type="compositionally biased region" description="Basic and acidic residues" evidence="1">
    <location>
        <begin position="121"/>
        <end position="138"/>
    </location>
</feature>
<feature type="compositionally biased region" description="Low complexity" evidence="1">
    <location>
        <begin position="26"/>
        <end position="40"/>
    </location>
</feature>
<gene>
    <name evidence="3" type="ORF">N7541_004003</name>
</gene>
<dbReference type="SMART" id="SM00731">
    <property type="entry name" value="SprT"/>
    <property type="match status" value="1"/>
</dbReference>
<organism evidence="3 4">
    <name type="scientific">Penicillium brevicompactum</name>
    <dbReference type="NCBI Taxonomy" id="5074"/>
    <lineage>
        <taxon>Eukaryota</taxon>
        <taxon>Fungi</taxon>
        <taxon>Dikarya</taxon>
        <taxon>Ascomycota</taxon>
        <taxon>Pezizomycotina</taxon>
        <taxon>Eurotiomycetes</taxon>
        <taxon>Eurotiomycetidae</taxon>
        <taxon>Eurotiales</taxon>
        <taxon>Aspergillaceae</taxon>
        <taxon>Penicillium</taxon>
    </lineage>
</organism>
<feature type="domain" description="SprT-like" evidence="2">
    <location>
        <begin position="406"/>
        <end position="587"/>
    </location>
</feature>
<dbReference type="EMBL" id="JAPZBR010000002">
    <property type="protein sequence ID" value="KAJ5363159.1"/>
    <property type="molecule type" value="Genomic_DNA"/>
</dbReference>
<feature type="compositionally biased region" description="Low complexity" evidence="1">
    <location>
        <begin position="243"/>
        <end position="254"/>
    </location>
</feature>
<feature type="compositionally biased region" description="Basic residues" evidence="1">
    <location>
        <begin position="228"/>
        <end position="238"/>
    </location>
</feature>
<dbReference type="GO" id="GO:0005634">
    <property type="term" value="C:nucleus"/>
    <property type="evidence" value="ECO:0007669"/>
    <property type="project" value="TreeGrafter"/>
</dbReference>
<feature type="compositionally biased region" description="Polar residues" evidence="1">
    <location>
        <begin position="55"/>
        <end position="68"/>
    </location>
</feature>
<dbReference type="PANTHER" id="PTHR23099:SF0">
    <property type="entry name" value="GERM CELL NUCLEAR ACIDIC PROTEIN"/>
    <property type="match status" value="1"/>
</dbReference>